<accession>A0ABX0TM48</accession>
<reference evidence="1 2" key="1">
    <citation type="submission" date="2020-03" db="EMBL/GenBank/DDBJ databases">
        <title>Genomic Encyclopedia of Type Strains, Phase III (KMG-III): the genomes of soil and plant-associated and newly described type strains.</title>
        <authorList>
            <person name="Whitman W."/>
        </authorList>
    </citation>
    <scope>NUCLEOTIDE SEQUENCE [LARGE SCALE GENOMIC DNA]</scope>
    <source>
        <strain evidence="1 2">CECT 4207</strain>
    </source>
</reference>
<keyword evidence="2" id="KW-1185">Reference proteome</keyword>
<dbReference type="Proteomes" id="UP000802392">
    <property type="component" value="Unassembled WGS sequence"/>
</dbReference>
<proteinExistence type="predicted"/>
<evidence type="ECO:0000313" key="2">
    <source>
        <dbReference type="Proteomes" id="UP000802392"/>
    </source>
</evidence>
<dbReference type="RefSeq" id="WP_167267172.1">
    <property type="nucleotide sequence ID" value="NZ_BAAAVO010000002.1"/>
</dbReference>
<comment type="caution">
    <text evidence="1">The sequence shown here is derived from an EMBL/GenBank/DDBJ whole genome shotgun (WGS) entry which is preliminary data.</text>
</comment>
<dbReference type="EMBL" id="JAAOZD010000005">
    <property type="protein sequence ID" value="NIJ02196.1"/>
    <property type="molecule type" value="Genomic_DNA"/>
</dbReference>
<protein>
    <submittedName>
        <fullName evidence="1">Uncharacterized protein</fullName>
    </submittedName>
</protein>
<name>A0ABX0TM48_9MICC</name>
<sequence length="251" mass="27843">MVKHGAHDPYSLESQLQKYKIDPAHWAWRNADYRSYQSNDSGPRQRVYGDRQVTSPWGRGASDGCVSHLWISGALVNMLTVIPGVTVFHRLRAPGTPNRPLNTKFPLEHAVLHGSTIFLIDPNGVSWPGLSLGWTQKRNGRFGIGSKALFSRNHEGLADGARRFSTLPGVKQVIPILAMDVTPPQGVQAHPTPLITPEARWSPEGVGLFRVLEMMDFIGSSVTAGLPSWRDNPDLREAMIGLRERTPLTLW</sequence>
<organism evidence="1 2">
    <name type="scientific">Paenarthrobacter ilicis</name>
    <dbReference type="NCBI Taxonomy" id="43665"/>
    <lineage>
        <taxon>Bacteria</taxon>
        <taxon>Bacillati</taxon>
        <taxon>Actinomycetota</taxon>
        <taxon>Actinomycetes</taxon>
        <taxon>Micrococcales</taxon>
        <taxon>Micrococcaceae</taxon>
        <taxon>Paenarthrobacter</taxon>
    </lineage>
</organism>
<gene>
    <name evidence="1" type="ORF">FHR86_002537</name>
</gene>
<evidence type="ECO:0000313" key="1">
    <source>
        <dbReference type="EMBL" id="NIJ02196.1"/>
    </source>
</evidence>